<organism evidence="2 3">
    <name type="scientific">Granulibacter bethesdensis</name>
    <dbReference type="NCBI Taxonomy" id="364410"/>
    <lineage>
        <taxon>Bacteria</taxon>
        <taxon>Pseudomonadati</taxon>
        <taxon>Pseudomonadota</taxon>
        <taxon>Alphaproteobacteria</taxon>
        <taxon>Acetobacterales</taxon>
        <taxon>Acetobacteraceae</taxon>
        <taxon>Granulibacter</taxon>
    </lineage>
</organism>
<name>A0AAN0RDY7_9PROT</name>
<dbReference type="AlphaFoldDB" id="A0AAN0RDY7"/>
<gene>
    <name evidence="2" type="ORF">GbCGDNIH3_7090</name>
</gene>
<accession>A0AAN0RDY7</accession>
<keyword evidence="1" id="KW-0812">Transmembrane</keyword>
<proteinExistence type="predicted"/>
<dbReference type="EMBL" id="CP003181">
    <property type="protein sequence ID" value="AHJ63192.1"/>
    <property type="molecule type" value="Genomic_DNA"/>
</dbReference>
<keyword evidence="1" id="KW-1133">Transmembrane helix</keyword>
<dbReference type="KEGG" id="gbc:GbCGDNIH3_7090"/>
<keyword evidence="1" id="KW-0472">Membrane</keyword>
<protein>
    <submittedName>
        <fullName evidence="2">Uncharacterized protein</fullName>
    </submittedName>
</protein>
<sequence length="42" mass="4854">MNGNIIINMIVLLLYGIIFFLHFAAFNFCSFAKSKSFVFYTP</sequence>
<evidence type="ECO:0000313" key="2">
    <source>
        <dbReference type="EMBL" id="AHJ63192.1"/>
    </source>
</evidence>
<evidence type="ECO:0000313" key="3">
    <source>
        <dbReference type="Proteomes" id="UP000019438"/>
    </source>
</evidence>
<evidence type="ECO:0000256" key="1">
    <source>
        <dbReference type="SAM" id="Phobius"/>
    </source>
</evidence>
<reference evidence="3" key="1">
    <citation type="submission" date="2012-06" db="EMBL/GenBank/DDBJ databases">
        <title>Genome analysis of multiple Granulibacter bethesdensis isolates demonstrates substantial genome diversity.</title>
        <authorList>
            <person name="Greenberg D.E."/>
            <person name="Porcella S.F."/>
            <person name="Zarember K."/>
            <person name="Zelazny A.M."/>
            <person name="Bruno D."/>
            <person name="Martens C."/>
            <person name="Barbian K.D."/>
            <person name="Jaske E."/>
            <person name="Holland S.M."/>
        </authorList>
    </citation>
    <scope>NUCLEOTIDE SEQUENCE [LARGE SCALE GENOMIC DNA]</scope>
    <source>
        <strain evidence="3">CGDNIH3</strain>
    </source>
</reference>
<feature type="transmembrane region" description="Helical" evidence="1">
    <location>
        <begin position="6"/>
        <end position="29"/>
    </location>
</feature>
<dbReference type="Proteomes" id="UP000019438">
    <property type="component" value="Chromosome"/>
</dbReference>